<name>A0A4Y2C3S7_ARAVE</name>
<accession>A0A4Y2C3S7</accession>
<gene>
    <name evidence="1" type="ORF">AVEN_57231_1</name>
</gene>
<comment type="caution">
    <text evidence="1">The sequence shown here is derived from an EMBL/GenBank/DDBJ whole genome shotgun (WGS) entry which is preliminary data.</text>
</comment>
<protein>
    <submittedName>
        <fullName evidence="1">Uncharacterized protein</fullName>
    </submittedName>
</protein>
<evidence type="ECO:0000313" key="2">
    <source>
        <dbReference type="Proteomes" id="UP000499080"/>
    </source>
</evidence>
<reference evidence="1 2" key="1">
    <citation type="journal article" date="2019" name="Sci. Rep.">
        <title>Orb-weaving spider Araneus ventricosus genome elucidates the spidroin gene catalogue.</title>
        <authorList>
            <person name="Kono N."/>
            <person name="Nakamura H."/>
            <person name="Ohtoshi R."/>
            <person name="Moran D.A.P."/>
            <person name="Shinohara A."/>
            <person name="Yoshida Y."/>
            <person name="Fujiwara M."/>
            <person name="Mori M."/>
            <person name="Tomita M."/>
            <person name="Arakawa K."/>
        </authorList>
    </citation>
    <scope>NUCLEOTIDE SEQUENCE [LARGE SCALE GENOMIC DNA]</scope>
</reference>
<dbReference type="Proteomes" id="UP000499080">
    <property type="component" value="Unassembled WGS sequence"/>
</dbReference>
<organism evidence="1 2">
    <name type="scientific">Araneus ventricosus</name>
    <name type="common">Orbweaver spider</name>
    <name type="synonym">Epeira ventricosa</name>
    <dbReference type="NCBI Taxonomy" id="182803"/>
    <lineage>
        <taxon>Eukaryota</taxon>
        <taxon>Metazoa</taxon>
        <taxon>Ecdysozoa</taxon>
        <taxon>Arthropoda</taxon>
        <taxon>Chelicerata</taxon>
        <taxon>Arachnida</taxon>
        <taxon>Araneae</taxon>
        <taxon>Araneomorphae</taxon>
        <taxon>Entelegynae</taxon>
        <taxon>Araneoidea</taxon>
        <taxon>Araneidae</taxon>
        <taxon>Araneus</taxon>
    </lineage>
</organism>
<dbReference type="EMBL" id="BGPR01085194">
    <property type="protein sequence ID" value="GBL98415.1"/>
    <property type="molecule type" value="Genomic_DNA"/>
</dbReference>
<sequence length="79" mass="8912">MIFRAEPACDSRLHFVVTGEMLPGQEPFYVLEQMVVARSKIGTIGDMVIPCPAPLELLQQLLRHGSARGRDVVEQRFLF</sequence>
<evidence type="ECO:0000313" key="1">
    <source>
        <dbReference type="EMBL" id="GBL98415.1"/>
    </source>
</evidence>
<keyword evidence="2" id="KW-1185">Reference proteome</keyword>
<dbReference type="AlphaFoldDB" id="A0A4Y2C3S7"/>
<proteinExistence type="predicted"/>